<dbReference type="SMART" id="SM00355">
    <property type="entry name" value="ZnF_C2H2"/>
    <property type="match status" value="5"/>
</dbReference>
<evidence type="ECO:0000256" key="9">
    <source>
        <dbReference type="PROSITE-ProRule" id="PRU00042"/>
    </source>
</evidence>
<dbReference type="PROSITE" id="PS50157">
    <property type="entry name" value="ZINC_FINGER_C2H2_2"/>
    <property type="match status" value="5"/>
</dbReference>
<keyword evidence="1" id="KW-0479">Metal-binding</keyword>
<dbReference type="FunFam" id="3.30.160.60:FF:000029">
    <property type="entry name" value="GLI family zinc finger 4"/>
    <property type="match status" value="1"/>
</dbReference>
<proteinExistence type="predicted"/>
<keyword evidence="5" id="KW-0805">Transcription regulation</keyword>
<dbReference type="GO" id="GO:0008270">
    <property type="term" value="F:zinc ion binding"/>
    <property type="evidence" value="ECO:0007669"/>
    <property type="project" value="UniProtKB-KW"/>
</dbReference>
<evidence type="ECO:0000256" key="8">
    <source>
        <dbReference type="ARBA" id="ARBA00023242"/>
    </source>
</evidence>
<dbReference type="Ensembl" id="ENSFHET00000016637.1">
    <property type="protein sequence ID" value="ENSFHEP00000027687.1"/>
    <property type="gene ID" value="ENSFHEG00000011490.1"/>
</dbReference>
<dbReference type="Pfam" id="PF23561">
    <property type="entry name" value="zf-C2H2_15"/>
    <property type="match status" value="1"/>
</dbReference>
<evidence type="ECO:0000256" key="10">
    <source>
        <dbReference type="SAM" id="MobiDB-lite"/>
    </source>
</evidence>
<dbReference type="GO" id="GO:0000785">
    <property type="term" value="C:chromatin"/>
    <property type="evidence" value="ECO:0007669"/>
    <property type="project" value="TreeGrafter"/>
</dbReference>
<reference evidence="12" key="2">
    <citation type="submission" date="2025-09" db="UniProtKB">
        <authorList>
            <consortium name="Ensembl"/>
        </authorList>
    </citation>
    <scope>IDENTIFICATION</scope>
</reference>
<dbReference type="InterPro" id="IPR036236">
    <property type="entry name" value="Znf_C2H2_sf"/>
</dbReference>
<keyword evidence="2" id="KW-0677">Repeat</keyword>
<feature type="domain" description="C2H2-type" evidence="11">
    <location>
        <begin position="242"/>
        <end position="269"/>
    </location>
</feature>
<keyword evidence="8" id="KW-0539">Nucleus</keyword>
<evidence type="ECO:0000313" key="12">
    <source>
        <dbReference type="Ensembl" id="ENSFHEP00000027687.1"/>
    </source>
</evidence>
<keyword evidence="6" id="KW-0238">DNA-binding</keyword>
<feature type="region of interest" description="Disordered" evidence="10">
    <location>
        <begin position="116"/>
        <end position="155"/>
    </location>
</feature>
<keyword evidence="7" id="KW-0804">Transcription</keyword>
<dbReference type="Gene3D" id="3.30.160.60">
    <property type="entry name" value="Classic Zinc Finger"/>
    <property type="match status" value="6"/>
</dbReference>
<feature type="domain" description="C2H2-type" evidence="11">
    <location>
        <begin position="158"/>
        <end position="185"/>
    </location>
</feature>
<dbReference type="STRING" id="8078.ENSFHEP00000027687"/>
<sequence length="383" mass="42896">MKEEEPEPRGIKEEQLGLCIFPDEKQLVKQETETFVGFSACDKLFQVEPEQQQMNVTKEEPEPVEIKEEHGDLWSNEDKEQLIVKQEAGTFKVTPLDLKDDTNEPEEKMNQLVNADSPEGEKQHQQDNNEESGSSTDEELKCKKRPRHMRTHTGEKPFSCPTCAKDFSRKGNLLIHIRTHTGEKPYACGMCDKSFSTGSYLACHVRMHTGEKPFSCPTCAKGFSTKSQLIIHIRTHTGEKPYACEMCDKSFSVGSHLASHMRTHTGEKPFSCPTCAKGFSRKGHLIIHIRTHMGKKPYPCEISAPPACHSCGALLLASITSVSSPVTQPPVSISELWSQSSLVTHSPPDRSPQLNGKRCSFWYVSPGSILTMFSPFSPQLFQL</sequence>
<evidence type="ECO:0000313" key="13">
    <source>
        <dbReference type="Proteomes" id="UP000265000"/>
    </source>
</evidence>
<reference evidence="12" key="1">
    <citation type="submission" date="2025-08" db="UniProtKB">
        <authorList>
            <consortium name="Ensembl"/>
        </authorList>
    </citation>
    <scope>IDENTIFICATION</scope>
</reference>
<dbReference type="PANTHER" id="PTHR14003">
    <property type="entry name" value="TRANSCRIPTIONAL REPRESSOR PROTEIN YY"/>
    <property type="match status" value="1"/>
</dbReference>
<dbReference type="FunFam" id="3.30.160.60:FF:001485">
    <property type="entry name" value="Krueppel-related zinc finger protein"/>
    <property type="match status" value="1"/>
</dbReference>
<dbReference type="InterPro" id="IPR013087">
    <property type="entry name" value="Znf_C2H2_type"/>
</dbReference>
<keyword evidence="13" id="KW-1185">Reference proteome</keyword>
<dbReference type="GO" id="GO:0000981">
    <property type="term" value="F:DNA-binding transcription factor activity, RNA polymerase II-specific"/>
    <property type="evidence" value="ECO:0007669"/>
    <property type="project" value="TreeGrafter"/>
</dbReference>
<feature type="compositionally biased region" description="Basic residues" evidence="10">
    <location>
        <begin position="142"/>
        <end position="151"/>
    </location>
</feature>
<evidence type="ECO:0000256" key="7">
    <source>
        <dbReference type="ARBA" id="ARBA00023163"/>
    </source>
</evidence>
<dbReference type="FunFam" id="3.30.160.60:FF:000912">
    <property type="entry name" value="Zinc finger protein 660"/>
    <property type="match status" value="1"/>
</dbReference>
<protein>
    <recommendedName>
        <fullName evidence="11">C2H2-type domain-containing protein</fullName>
    </recommendedName>
</protein>
<feature type="compositionally biased region" description="Basic and acidic residues" evidence="10">
    <location>
        <begin position="57"/>
        <end position="77"/>
    </location>
</feature>
<evidence type="ECO:0000256" key="3">
    <source>
        <dbReference type="ARBA" id="ARBA00022771"/>
    </source>
</evidence>
<accession>A0A3Q2QLY3</accession>
<feature type="domain" description="C2H2-type" evidence="11">
    <location>
        <begin position="186"/>
        <end position="213"/>
    </location>
</feature>
<dbReference type="GeneTree" id="ENSGT01150000286977"/>
<evidence type="ECO:0000256" key="4">
    <source>
        <dbReference type="ARBA" id="ARBA00022833"/>
    </source>
</evidence>
<dbReference type="SUPFAM" id="SSF57667">
    <property type="entry name" value="beta-beta-alpha zinc fingers"/>
    <property type="match status" value="3"/>
</dbReference>
<evidence type="ECO:0000256" key="5">
    <source>
        <dbReference type="ARBA" id="ARBA00023015"/>
    </source>
</evidence>
<feature type="region of interest" description="Disordered" evidence="10">
    <location>
        <begin position="51"/>
        <end position="77"/>
    </location>
</feature>
<dbReference type="PROSITE" id="PS00028">
    <property type="entry name" value="ZINC_FINGER_C2H2_1"/>
    <property type="match status" value="5"/>
</dbReference>
<dbReference type="GO" id="GO:0005667">
    <property type="term" value="C:transcription regulator complex"/>
    <property type="evidence" value="ECO:0007669"/>
    <property type="project" value="TreeGrafter"/>
</dbReference>
<organism evidence="12 13">
    <name type="scientific">Fundulus heteroclitus</name>
    <name type="common">Killifish</name>
    <name type="synonym">Mummichog</name>
    <dbReference type="NCBI Taxonomy" id="8078"/>
    <lineage>
        <taxon>Eukaryota</taxon>
        <taxon>Metazoa</taxon>
        <taxon>Chordata</taxon>
        <taxon>Craniata</taxon>
        <taxon>Vertebrata</taxon>
        <taxon>Euteleostomi</taxon>
        <taxon>Actinopterygii</taxon>
        <taxon>Neopterygii</taxon>
        <taxon>Teleostei</taxon>
        <taxon>Neoteleostei</taxon>
        <taxon>Acanthomorphata</taxon>
        <taxon>Ovalentaria</taxon>
        <taxon>Atherinomorphae</taxon>
        <taxon>Cyprinodontiformes</taxon>
        <taxon>Fundulidae</taxon>
        <taxon>Fundulus</taxon>
    </lineage>
</organism>
<evidence type="ECO:0000256" key="1">
    <source>
        <dbReference type="ARBA" id="ARBA00022723"/>
    </source>
</evidence>
<keyword evidence="3 9" id="KW-0863">Zinc-finger</keyword>
<feature type="domain" description="C2H2-type" evidence="11">
    <location>
        <begin position="214"/>
        <end position="241"/>
    </location>
</feature>
<name>A0A3Q2QLY3_FUNHE</name>
<evidence type="ECO:0000256" key="6">
    <source>
        <dbReference type="ARBA" id="ARBA00023125"/>
    </source>
</evidence>
<dbReference type="FunFam" id="3.30.160.60:FF:002343">
    <property type="entry name" value="Zinc finger protein 33A"/>
    <property type="match status" value="1"/>
</dbReference>
<dbReference type="Proteomes" id="UP000265000">
    <property type="component" value="Unplaced"/>
</dbReference>
<evidence type="ECO:0000259" key="11">
    <source>
        <dbReference type="PROSITE" id="PS50157"/>
    </source>
</evidence>
<dbReference type="GO" id="GO:0031519">
    <property type="term" value="C:PcG protein complex"/>
    <property type="evidence" value="ECO:0007669"/>
    <property type="project" value="TreeGrafter"/>
</dbReference>
<dbReference type="FunFam" id="3.30.160.60:FF:000100">
    <property type="entry name" value="Zinc finger 45-like"/>
    <property type="match status" value="1"/>
</dbReference>
<keyword evidence="4" id="KW-0862">Zinc</keyword>
<dbReference type="GO" id="GO:0000978">
    <property type="term" value="F:RNA polymerase II cis-regulatory region sequence-specific DNA binding"/>
    <property type="evidence" value="ECO:0007669"/>
    <property type="project" value="TreeGrafter"/>
</dbReference>
<feature type="domain" description="C2H2-type" evidence="11">
    <location>
        <begin position="270"/>
        <end position="297"/>
    </location>
</feature>
<evidence type="ECO:0000256" key="2">
    <source>
        <dbReference type="ARBA" id="ARBA00022737"/>
    </source>
</evidence>
<dbReference type="PANTHER" id="PTHR14003:SF23">
    <property type="entry name" value="ZINC FINGER PROTEIN 143"/>
    <property type="match status" value="1"/>
</dbReference>
<dbReference type="AlphaFoldDB" id="A0A3Q2QLY3"/>
<dbReference type="InterPro" id="IPR056436">
    <property type="entry name" value="Znf-C2H2_ZIC1-5/GLI1-3-like"/>
</dbReference>
<dbReference type="Pfam" id="PF00096">
    <property type="entry name" value="zf-C2H2"/>
    <property type="match status" value="4"/>
</dbReference>